<name>A0A370Q7J5_9FLAO</name>
<evidence type="ECO:0000313" key="4">
    <source>
        <dbReference type="Proteomes" id="UP000255317"/>
    </source>
</evidence>
<dbReference type="OrthoDB" id="1488700at2"/>
<reference evidence="3 4" key="1">
    <citation type="submission" date="2018-07" db="EMBL/GenBank/DDBJ databases">
        <title>Genomic Encyclopedia of Type Strains, Phase IV (KMG-IV): sequencing the most valuable type-strain genomes for metagenomic binning, comparative biology and taxonomic classification.</title>
        <authorList>
            <person name="Goeker M."/>
        </authorList>
    </citation>
    <scope>NUCLEOTIDE SEQUENCE [LARGE SCALE GENOMIC DNA]</scope>
    <source>
        <strain evidence="3 4">DSM 101478</strain>
    </source>
</reference>
<evidence type="ECO:0000313" key="3">
    <source>
        <dbReference type="EMBL" id="RDK84316.1"/>
    </source>
</evidence>
<keyword evidence="4" id="KW-1185">Reference proteome</keyword>
<evidence type="ECO:0000256" key="1">
    <source>
        <dbReference type="SAM" id="SignalP"/>
    </source>
</evidence>
<gene>
    <name evidence="3" type="ORF">C8D94_105162</name>
</gene>
<protein>
    <submittedName>
        <fullName evidence="3">Endosialidase-like protein</fullName>
    </submittedName>
</protein>
<dbReference type="AlphaFoldDB" id="A0A370Q7J5"/>
<sequence length="928" mass="97844">MKTKISLTFISLILCATLSAQVGIGTVTPDPSAILDMDASDKGILVPRVSLPDITTTQLDGTNTAAEGLLIWNTNASTTGGDGVGFYAFNGTSWEKLSVGISEDIDWYEEGTTNGPNDINDNIFTNGAVGINTNADVTRQLNVAASPDANYGGYFSNTSTLAGTKYGIQNYVTTGNIEFKYGIRNEIGQPGDEGRSVGTQNILNGDSSTNLYGTDNTFLGTDGGTQVGEVNRFQGTSDANAYGDYNIVDYEGVGLLHGSFTQMLGSAANQKVAYWANIANGDGLQVGYYTGYSGTGNGGQYGAWYVNTSEGTGAHIGARNDMAGIGTGYQAGVYNTLTNTSDGTHDGMQNRITGDGNGLHRGVLNFLNNNGTGQHEGTTNHLLGTGDGHQLATLNLVDNTGDGIHDGVNNQIRGDGNGLHRGVLNYIDNDGTGQHEGTTNHLRGIGGGIQLGVYSIIDNSGDGNHWGTYNQLSGSGTGVHEGTVNFLSGVGTGVQIGTRNRLTGTSDTFMSGTTNELLSNGNGEHRGVSQVLSGTGTGNQSGMVNFMTNTGGGEHHGVYGQFSGDASNSYGMYNVLSGTVANRARGVFNAFSGTSGTQSGVYNTFSAGQAAMIGSENYFTSDGGSGYGTYMFFAETSNANQYGHYVTYVSTSAGTGNKYGYYANYNAATTGTPIGFYANVPNTNGFAALLDGAVVANDSGRNVDFRIETGNRTHTLYADGNNDLIRFGTTAGATVNNGNVVNGYTLSYVADFDMGALGGTTIGVGSAEYLMDGGSNISRISGTFTPVSDNTTDLGSPTYRWDDVYATNGVIQTSDIRLKTNIAQLDYGLAEILKLKPISYQWKEQKLANEVKLGFSAQDLLEVIPEVVKTHDVVFNEDEKTTKTVENERLGVNYSDIIPVLTKAIQEQQDLIKKLEIRVENLENQLKR</sequence>
<dbReference type="Pfam" id="PF13884">
    <property type="entry name" value="Peptidase_S74"/>
    <property type="match status" value="1"/>
</dbReference>
<feature type="signal peptide" evidence="1">
    <location>
        <begin position="1"/>
        <end position="20"/>
    </location>
</feature>
<feature type="chain" id="PRO_5016901243" evidence="1">
    <location>
        <begin position="21"/>
        <end position="928"/>
    </location>
</feature>
<accession>A0A370Q7J5</accession>
<keyword evidence="1" id="KW-0732">Signal</keyword>
<comment type="caution">
    <text evidence="3">The sequence shown here is derived from an EMBL/GenBank/DDBJ whole genome shotgun (WGS) entry which is preliminary data.</text>
</comment>
<organism evidence="3 4">
    <name type="scientific">Marinirhabdus gelatinilytica</name>
    <dbReference type="NCBI Taxonomy" id="1703343"/>
    <lineage>
        <taxon>Bacteria</taxon>
        <taxon>Pseudomonadati</taxon>
        <taxon>Bacteroidota</taxon>
        <taxon>Flavobacteriia</taxon>
        <taxon>Flavobacteriales</taxon>
        <taxon>Flavobacteriaceae</taxon>
    </lineage>
</organism>
<dbReference type="InterPro" id="IPR030392">
    <property type="entry name" value="S74_ICA"/>
</dbReference>
<dbReference type="PROSITE" id="PS51688">
    <property type="entry name" value="ICA"/>
    <property type="match status" value="1"/>
</dbReference>
<dbReference type="Proteomes" id="UP000255317">
    <property type="component" value="Unassembled WGS sequence"/>
</dbReference>
<dbReference type="InterPro" id="IPR044914">
    <property type="entry name" value="Endosialidase_C_dom_sf"/>
</dbReference>
<feature type="domain" description="Peptidase S74" evidence="2">
    <location>
        <begin position="814"/>
        <end position="919"/>
    </location>
</feature>
<evidence type="ECO:0000259" key="2">
    <source>
        <dbReference type="PROSITE" id="PS51688"/>
    </source>
</evidence>
<dbReference type="Gene3D" id="4.10.1090.10">
    <property type="entry name" value="Endosialidase, domain 4"/>
    <property type="match status" value="1"/>
</dbReference>
<dbReference type="EMBL" id="QRAO01000005">
    <property type="protein sequence ID" value="RDK84316.1"/>
    <property type="molecule type" value="Genomic_DNA"/>
</dbReference>
<proteinExistence type="predicted"/>
<dbReference type="RefSeq" id="WP_115124476.1">
    <property type="nucleotide sequence ID" value="NZ_QRAO01000005.1"/>
</dbReference>